<dbReference type="Gene3D" id="3.40.50.150">
    <property type="entry name" value="Vaccinia Virus protein VP39"/>
    <property type="match status" value="1"/>
</dbReference>
<organism evidence="7 8">
    <name type="scientific">Prauserella cavernicola</name>
    <dbReference type="NCBI Taxonomy" id="2800127"/>
    <lineage>
        <taxon>Bacteria</taxon>
        <taxon>Bacillati</taxon>
        <taxon>Actinomycetota</taxon>
        <taxon>Actinomycetes</taxon>
        <taxon>Pseudonocardiales</taxon>
        <taxon>Pseudonocardiaceae</taxon>
        <taxon>Prauserella</taxon>
    </lineage>
</organism>
<evidence type="ECO:0000256" key="1">
    <source>
        <dbReference type="ARBA" id="ARBA00022603"/>
    </source>
</evidence>
<dbReference type="InterPro" id="IPR016461">
    <property type="entry name" value="COMT-like"/>
</dbReference>
<dbReference type="EMBL" id="JAENJH010000013">
    <property type="protein sequence ID" value="MBK1789057.1"/>
    <property type="molecule type" value="Genomic_DNA"/>
</dbReference>
<keyword evidence="3" id="KW-0949">S-adenosyl-L-methionine</keyword>
<dbReference type="InterPro" id="IPR012967">
    <property type="entry name" value="COMT_dimerisation"/>
</dbReference>
<reference evidence="7" key="1">
    <citation type="submission" date="2020-12" db="EMBL/GenBank/DDBJ databases">
        <title>Prauserella sp. ASG 168, a novel actinomycete isolated from cave rock.</title>
        <authorList>
            <person name="Suriyachadkun C."/>
        </authorList>
    </citation>
    <scope>NUCLEOTIDE SEQUENCE</scope>
    <source>
        <strain evidence="7">ASG 168</strain>
    </source>
</reference>
<dbReference type="GO" id="GO:0046983">
    <property type="term" value="F:protein dimerization activity"/>
    <property type="evidence" value="ECO:0007669"/>
    <property type="project" value="InterPro"/>
</dbReference>
<dbReference type="Gene3D" id="1.10.10.10">
    <property type="entry name" value="Winged helix-like DNA-binding domain superfamily/Winged helix DNA-binding domain"/>
    <property type="match status" value="1"/>
</dbReference>
<evidence type="ECO:0000256" key="4">
    <source>
        <dbReference type="PIRSR" id="PIRSR005739-1"/>
    </source>
</evidence>
<dbReference type="PROSITE" id="PS51683">
    <property type="entry name" value="SAM_OMT_II"/>
    <property type="match status" value="1"/>
</dbReference>
<dbReference type="GO" id="GO:0032259">
    <property type="term" value="P:methylation"/>
    <property type="evidence" value="ECO:0007669"/>
    <property type="project" value="UniProtKB-KW"/>
</dbReference>
<evidence type="ECO:0000256" key="2">
    <source>
        <dbReference type="ARBA" id="ARBA00022679"/>
    </source>
</evidence>
<dbReference type="Pfam" id="PF00891">
    <property type="entry name" value="Methyltransf_2"/>
    <property type="match status" value="1"/>
</dbReference>
<evidence type="ECO:0000256" key="3">
    <source>
        <dbReference type="ARBA" id="ARBA00022691"/>
    </source>
</evidence>
<keyword evidence="1" id="KW-0489">Methyltransferase</keyword>
<evidence type="ECO:0000313" key="7">
    <source>
        <dbReference type="EMBL" id="MBK1789057.1"/>
    </source>
</evidence>
<dbReference type="PANTHER" id="PTHR43712:SF2">
    <property type="entry name" value="O-METHYLTRANSFERASE CICE"/>
    <property type="match status" value="1"/>
</dbReference>
<dbReference type="PANTHER" id="PTHR43712">
    <property type="entry name" value="PUTATIVE (AFU_ORTHOLOGUE AFUA_4G14580)-RELATED"/>
    <property type="match status" value="1"/>
</dbReference>
<evidence type="ECO:0000259" key="6">
    <source>
        <dbReference type="Pfam" id="PF08100"/>
    </source>
</evidence>
<dbReference type="Pfam" id="PF08100">
    <property type="entry name" value="Dimerisation"/>
    <property type="match status" value="1"/>
</dbReference>
<sequence>MARTLAELRIPDLLHDQPRSAKEIADAAGTHPEATRRLMRCAVYTGLAAFSDDTENFSSTPLLDRLRADAPDSLRSLAIAWNSPGHWKQWERLPDAVRAGHEQSKAAHGKPIWEYFAENPGEADLFSQGAAELTAPVVREAISSIPTTPGDVVVDVGGATGTFVLEMLERHQGTTGVVFDLPHVMDAAKQTIADRGLAQRCSAESGDFFTSVPEGDLYLLKFILHDWDDDACVTVLERCRAAMKPSGRIVIVDMVIGPPATPGSAALMDLNMLSMTEGHERELADLDRIFAAAGLRRSTTTALAEPYFAVEAVAV</sequence>
<name>A0A934V7X4_9PSEU</name>
<dbReference type="InterPro" id="IPR001077">
    <property type="entry name" value="COMT_C"/>
</dbReference>
<dbReference type="GO" id="GO:0008171">
    <property type="term" value="F:O-methyltransferase activity"/>
    <property type="evidence" value="ECO:0007669"/>
    <property type="project" value="InterPro"/>
</dbReference>
<dbReference type="InterPro" id="IPR036388">
    <property type="entry name" value="WH-like_DNA-bd_sf"/>
</dbReference>
<dbReference type="InterPro" id="IPR029063">
    <property type="entry name" value="SAM-dependent_MTases_sf"/>
</dbReference>
<protein>
    <recommendedName>
        <fullName evidence="9">Methyltransferase</fullName>
    </recommendedName>
</protein>
<proteinExistence type="predicted"/>
<accession>A0A934V7X4</accession>
<comment type="caution">
    <text evidence="7">The sequence shown here is derived from an EMBL/GenBank/DDBJ whole genome shotgun (WGS) entry which is preliminary data.</text>
</comment>
<gene>
    <name evidence="7" type="ORF">JHE00_32405</name>
</gene>
<dbReference type="SUPFAM" id="SSF53335">
    <property type="entry name" value="S-adenosyl-L-methionine-dependent methyltransferases"/>
    <property type="match status" value="1"/>
</dbReference>
<evidence type="ECO:0000259" key="5">
    <source>
        <dbReference type="Pfam" id="PF00891"/>
    </source>
</evidence>
<evidence type="ECO:0000313" key="8">
    <source>
        <dbReference type="Proteomes" id="UP000635245"/>
    </source>
</evidence>
<dbReference type="CDD" id="cd02440">
    <property type="entry name" value="AdoMet_MTases"/>
    <property type="match status" value="1"/>
</dbReference>
<dbReference type="Proteomes" id="UP000635245">
    <property type="component" value="Unassembled WGS sequence"/>
</dbReference>
<feature type="domain" description="O-methyltransferase dimerisation" evidence="6">
    <location>
        <begin position="4"/>
        <end position="62"/>
    </location>
</feature>
<dbReference type="InterPro" id="IPR036390">
    <property type="entry name" value="WH_DNA-bd_sf"/>
</dbReference>
<dbReference type="SUPFAM" id="SSF46785">
    <property type="entry name" value="Winged helix' DNA-binding domain"/>
    <property type="match status" value="1"/>
</dbReference>
<dbReference type="AlphaFoldDB" id="A0A934V7X4"/>
<evidence type="ECO:0008006" key="9">
    <source>
        <dbReference type="Google" id="ProtNLM"/>
    </source>
</evidence>
<feature type="domain" description="O-methyltransferase C-terminal" evidence="5">
    <location>
        <begin position="90"/>
        <end position="295"/>
    </location>
</feature>
<keyword evidence="8" id="KW-1185">Reference proteome</keyword>
<feature type="active site" description="Proton acceptor" evidence="4">
    <location>
        <position position="225"/>
    </location>
</feature>
<keyword evidence="2" id="KW-0808">Transferase</keyword>
<dbReference type="PIRSF" id="PIRSF005739">
    <property type="entry name" value="O-mtase"/>
    <property type="match status" value="1"/>
</dbReference>